<dbReference type="Pfam" id="PF04349">
    <property type="entry name" value="MdoG"/>
    <property type="match status" value="1"/>
</dbReference>
<accession>A0ABP8GT52</accession>
<comment type="subcellular location">
    <subcellularLocation>
        <location evidence="1 7">Periplasm</location>
    </subcellularLocation>
</comment>
<comment type="function">
    <text evidence="7">Involved in the biosynthesis of osmoregulated periplasmic glucans (OPGs).</text>
</comment>
<dbReference type="Gene3D" id="2.60.40.10">
    <property type="entry name" value="Immunoglobulins"/>
    <property type="match status" value="1"/>
</dbReference>
<evidence type="ECO:0000259" key="8">
    <source>
        <dbReference type="Pfam" id="PF04349"/>
    </source>
</evidence>
<evidence type="ECO:0000256" key="5">
    <source>
        <dbReference type="ARBA" id="ARBA00022729"/>
    </source>
</evidence>
<dbReference type="InterPro" id="IPR014756">
    <property type="entry name" value="Ig_E-set"/>
</dbReference>
<evidence type="ECO:0000313" key="10">
    <source>
        <dbReference type="Proteomes" id="UP001501671"/>
    </source>
</evidence>
<dbReference type="InterPro" id="IPR014438">
    <property type="entry name" value="Glucan_biosyn_MdoG/MdoD"/>
</dbReference>
<dbReference type="EMBL" id="BAABFO010000006">
    <property type="protein sequence ID" value="GAA4329305.1"/>
    <property type="molecule type" value="Genomic_DNA"/>
</dbReference>
<feature type="chain" id="PRO_5044936885" description="Glucans biosynthesis protein G" evidence="7">
    <location>
        <begin position="36"/>
        <end position="540"/>
    </location>
</feature>
<name>A0ABP8GT52_9BURK</name>
<dbReference type="RefSeq" id="WP_345248084.1">
    <property type="nucleotide sequence ID" value="NZ_BAABFO010000006.1"/>
</dbReference>
<feature type="domain" description="Glucan biosynthesis periplasmic MdoG C-terminal" evidence="8">
    <location>
        <begin position="39"/>
        <end position="532"/>
    </location>
</feature>
<keyword evidence="5 7" id="KW-0732">Signal</keyword>
<gene>
    <name evidence="7" type="primary">opgG</name>
    <name evidence="9" type="ORF">GCM10023144_15930</name>
</gene>
<sequence precursor="true">MTELFLPALRACASRLSAAGLALACALTAAAPARAQQAFDFYDLSQRAKSMAGESYKAPASTLPKELRDLKFAEYQQIQMRREKYYWAGSKTPFQLVFNHQGMYFDLPVKVNVVDAEGVHPVKYDPADFDFGGRKLDPKLLQDLGFAGFRLLYALNDGGKRDDELASFLGASYFRMVGKGQVYGASARGLAIDTAVPSGEEFPRFVEYWIQRPSSADKHIVVFALLDSRRVTGAYRFTITPGEDTTVQVRSRIFLREPVAKLGLAPMTSMFLYGTNQPPTGPVNFRPELHDSDGLSFHAGNGEWLWRPLNNPKRLATSSFSIENPRGFGLMQRGREFERYEDIDDRYELRPSLWIEPEGDWGKGRVELVEIPTADETNDNIVAMWVPETPPKPGEAFDVNYAMRWTRGDAKLIGPGLARIEQTRRYAGETKGADMIRRPDGSTAFLIDFSAPADAAAPARKKAASKQPDPVSLSFSTNGNADVLENSLRRNPATGGWRVTLRIKVKDPTRAVEMRAALVSGQTPLSETWSYQVPANETAE</sequence>
<dbReference type="PIRSF" id="PIRSF006281">
    <property type="entry name" value="MdoG"/>
    <property type="match status" value="1"/>
</dbReference>
<evidence type="ECO:0000256" key="6">
    <source>
        <dbReference type="ARBA" id="ARBA00022764"/>
    </source>
</evidence>
<evidence type="ECO:0000256" key="4">
    <source>
        <dbReference type="ARBA" id="ARBA00015376"/>
    </source>
</evidence>
<dbReference type="SUPFAM" id="SSF81296">
    <property type="entry name" value="E set domains"/>
    <property type="match status" value="1"/>
</dbReference>
<evidence type="ECO:0000256" key="1">
    <source>
        <dbReference type="ARBA" id="ARBA00004418"/>
    </source>
</evidence>
<evidence type="ECO:0000313" key="9">
    <source>
        <dbReference type="EMBL" id="GAA4329305.1"/>
    </source>
</evidence>
<dbReference type="InterPro" id="IPR011013">
    <property type="entry name" value="Gal_mutarotase_sf_dom"/>
</dbReference>
<feature type="signal peptide" evidence="7">
    <location>
        <begin position="1"/>
        <end position="35"/>
    </location>
</feature>
<dbReference type="InterPro" id="IPR007444">
    <property type="entry name" value="Glucan_biosyn_MdoG_C"/>
</dbReference>
<organism evidence="9 10">
    <name type="scientific">Pigmentiphaga soli</name>
    <dbReference type="NCBI Taxonomy" id="1007095"/>
    <lineage>
        <taxon>Bacteria</taxon>
        <taxon>Pseudomonadati</taxon>
        <taxon>Pseudomonadota</taxon>
        <taxon>Betaproteobacteria</taxon>
        <taxon>Burkholderiales</taxon>
        <taxon>Alcaligenaceae</taxon>
        <taxon>Pigmentiphaga</taxon>
    </lineage>
</organism>
<keyword evidence="6 7" id="KW-0574">Periplasm</keyword>
<dbReference type="PANTHER" id="PTHR30504:SF4">
    <property type="entry name" value="GLUCANS BIOSYNTHESIS PROTEIN G"/>
    <property type="match status" value="1"/>
</dbReference>
<protein>
    <recommendedName>
        <fullName evidence="4 7">Glucans biosynthesis protein G</fullName>
    </recommendedName>
</protein>
<proteinExistence type="inferred from homology"/>
<comment type="caution">
    <text evidence="9">The sequence shown here is derived from an EMBL/GenBank/DDBJ whole genome shotgun (WGS) entry which is preliminary data.</text>
</comment>
<dbReference type="InterPro" id="IPR023704">
    <property type="entry name" value="MdoG_OpgG"/>
</dbReference>
<evidence type="ECO:0000256" key="3">
    <source>
        <dbReference type="ARBA" id="ARBA00009284"/>
    </source>
</evidence>
<dbReference type="HAMAP" id="MF_01069">
    <property type="entry name" value="MdoG_OpgG"/>
    <property type="match status" value="1"/>
</dbReference>
<dbReference type="InterPro" id="IPR014718">
    <property type="entry name" value="GH-type_carb-bd"/>
</dbReference>
<dbReference type="InterPro" id="IPR013783">
    <property type="entry name" value="Ig-like_fold"/>
</dbReference>
<comment type="pathway">
    <text evidence="2 7">Glycan metabolism; osmoregulated periplasmic glucan (OPG) biosynthesis.</text>
</comment>
<keyword evidence="10" id="KW-1185">Reference proteome</keyword>
<comment type="similarity">
    <text evidence="3 7">Belongs to the OpgD/OpgG family.</text>
</comment>
<dbReference type="Proteomes" id="UP001501671">
    <property type="component" value="Unassembled WGS sequence"/>
</dbReference>
<reference evidence="10" key="1">
    <citation type="journal article" date="2019" name="Int. J. Syst. Evol. Microbiol.">
        <title>The Global Catalogue of Microorganisms (GCM) 10K type strain sequencing project: providing services to taxonomists for standard genome sequencing and annotation.</title>
        <authorList>
            <consortium name="The Broad Institute Genomics Platform"/>
            <consortium name="The Broad Institute Genome Sequencing Center for Infectious Disease"/>
            <person name="Wu L."/>
            <person name="Ma J."/>
        </authorList>
    </citation>
    <scope>NUCLEOTIDE SEQUENCE [LARGE SCALE GENOMIC DNA]</scope>
    <source>
        <strain evidence="10">JCM 17666</strain>
    </source>
</reference>
<dbReference type="PANTHER" id="PTHR30504">
    <property type="entry name" value="GLUCANS BIOSYNTHESIS PROTEIN"/>
    <property type="match status" value="1"/>
</dbReference>
<evidence type="ECO:0000256" key="2">
    <source>
        <dbReference type="ARBA" id="ARBA00005001"/>
    </source>
</evidence>
<evidence type="ECO:0000256" key="7">
    <source>
        <dbReference type="HAMAP-Rule" id="MF_01069"/>
    </source>
</evidence>
<dbReference type="Gene3D" id="2.70.98.10">
    <property type="match status" value="1"/>
</dbReference>
<dbReference type="SUPFAM" id="SSF74650">
    <property type="entry name" value="Galactose mutarotase-like"/>
    <property type="match status" value="1"/>
</dbReference>